<dbReference type="RefSeq" id="WP_307262593.1">
    <property type="nucleotide sequence ID" value="NZ_JAUSVL010000001.1"/>
</dbReference>
<evidence type="ECO:0008006" key="3">
    <source>
        <dbReference type="Google" id="ProtNLM"/>
    </source>
</evidence>
<gene>
    <name evidence="1" type="ORF">J3R75_002860</name>
</gene>
<reference evidence="1" key="1">
    <citation type="submission" date="2023-07" db="EMBL/GenBank/DDBJ databases">
        <title>Genomic Encyclopedia of Type Strains, Phase IV (KMG-IV): sequencing the most valuable type-strain genomes for metagenomic binning, comparative biology and taxonomic classification.</title>
        <authorList>
            <person name="Goeker M."/>
        </authorList>
    </citation>
    <scope>NUCLEOTIDE SEQUENCE</scope>
    <source>
        <strain evidence="1">DSM 24202</strain>
    </source>
</reference>
<proteinExistence type="predicted"/>
<dbReference type="Proteomes" id="UP001238163">
    <property type="component" value="Unassembled WGS sequence"/>
</dbReference>
<protein>
    <recommendedName>
        <fullName evidence="3">Neutral/alkaline non-lysosomal ceramidase N-terminal domain-containing protein</fullName>
    </recommendedName>
</protein>
<keyword evidence="2" id="KW-1185">Reference proteome</keyword>
<evidence type="ECO:0000313" key="2">
    <source>
        <dbReference type="Proteomes" id="UP001238163"/>
    </source>
</evidence>
<sequence length="511" mass="56518">MSELKIGWATRDISTDKPVNIPGQFHMRISKGVRDPLLVNALLIDDGKDLVVFLSADLVVIRSGLVDDVRAKTAQLLKGFPVDKIIMNATHSHTGASHYADGTMWAATATGSSTPAPSRIPHEGIEIASSDEYRDFLSTQAAEAIRDAYNTRAPGGIAYGYGYAVVAHSRRTVYFDDTSLRPGQAGNGFRVDGHGVMYGNTNDDNFSHFEAGADHFINLLYTFDAQGKLTGAIINVPCPSQNSESDWQLSADYWHDVRVAIQHRFGPIHIVSQCAAAGDLAPRILHYHKAQARRFKLKYGGGDKSTLERKDIAERIAVAFAEVLDWAQKDIRTDLPITHVVKTINLQRRLISSDELAFAQREYDKLKDEPFKTSGDTPQNLLMHNSKLEAQRNRFQRIISRYATQKESPLLPMELHVLRIGDVAFATNRFELYMDYMHRIQARSPFAQTFVVQLTGVPGADGGTYLATERGAANKGYSACLFCNLVSPQGGQQLVDETVAVLKSIYTEDGV</sequence>
<dbReference type="EMBL" id="JAUSVL010000001">
    <property type="protein sequence ID" value="MDQ0290753.1"/>
    <property type="molecule type" value="Genomic_DNA"/>
</dbReference>
<dbReference type="AlphaFoldDB" id="A0AAE3VI75"/>
<organism evidence="1 2">
    <name type="scientific">Oligosphaera ethanolica</name>
    <dbReference type="NCBI Taxonomy" id="760260"/>
    <lineage>
        <taxon>Bacteria</taxon>
        <taxon>Pseudomonadati</taxon>
        <taxon>Lentisphaerota</taxon>
        <taxon>Oligosphaeria</taxon>
        <taxon>Oligosphaerales</taxon>
        <taxon>Oligosphaeraceae</taxon>
        <taxon>Oligosphaera</taxon>
    </lineage>
</organism>
<comment type="caution">
    <text evidence="1">The sequence shown here is derived from an EMBL/GenBank/DDBJ whole genome shotgun (WGS) entry which is preliminary data.</text>
</comment>
<accession>A0AAE3VI75</accession>
<name>A0AAE3VI75_9BACT</name>
<evidence type="ECO:0000313" key="1">
    <source>
        <dbReference type="EMBL" id="MDQ0290753.1"/>
    </source>
</evidence>